<evidence type="ECO:0000256" key="1">
    <source>
        <dbReference type="ARBA" id="ARBA00005254"/>
    </source>
</evidence>
<dbReference type="PANTHER" id="PTHR11941:SF133">
    <property type="entry name" value="1,2-EPOXYPHENYLACETYL-COA ISOMERASE"/>
    <property type="match status" value="1"/>
</dbReference>
<dbReference type="InterPro" id="IPR001753">
    <property type="entry name" value="Enoyl-CoA_hydra/iso"/>
</dbReference>
<proteinExistence type="inferred from homology"/>
<accession>A0ABT0B388</accession>
<dbReference type="SUPFAM" id="SSF52096">
    <property type="entry name" value="ClpP/crotonase"/>
    <property type="match status" value="1"/>
</dbReference>
<evidence type="ECO:0000313" key="3">
    <source>
        <dbReference type="EMBL" id="MCJ2179364.1"/>
    </source>
</evidence>
<dbReference type="InterPro" id="IPR029045">
    <property type="entry name" value="ClpP/crotonase-like_dom_sf"/>
</dbReference>
<dbReference type="Gene3D" id="3.90.226.10">
    <property type="entry name" value="2-enoyl-CoA Hydratase, Chain A, domain 1"/>
    <property type="match status" value="1"/>
</dbReference>
<evidence type="ECO:0000313" key="4">
    <source>
        <dbReference type="Proteomes" id="UP001162880"/>
    </source>
</evidence>
<comment type="caution">
    <text evidence="3">The sequence shown here is derived from an EMBL/GenBank/DDBJ whole genome shotgun (WGS) entry which is preliminary data.</text>
</comment>
<dbReference type="PANTHER" id="PTHR11941">
    <property type="entry name" value="ENOYL-COA HYDRATASE-RELATED"/>
    <property type="match status" value="1"/>
</dbReference>
<sequence>MSGAPTVLVEQQAGIALVTLNRPERRNGVTVGMCREVYEAVRQVSESDARVLVLRGAGNDFCVGADIAPSKETPVADGTHEPVTTGFYHASTLLHTMPQVTIAAIDGGCAGAGMGWATSCDLRFATARARFSTAFLNVGVSGDMGLAWNLDRLLGGAKARELLFFPDRFGGEEALAMGLVNRLFADEVLHDETLALARQLAARDPLALRLMKANCVSAETLTIGEYIDIETERHLQTTSRPELNRLMSEGYARRKDD</sequence>
<protein>
    <submittedName>
        <fullName evidence="3">Enoyl-CoA hydratase/isomerase family protein</fullName>
    </submittedName>
</protein>
<dbReference type="Proteomes" id="UP001162880">
    <property type="component" value="Unassembled WGS sequence"/>
</dbReference>
<keyword evidence="4" id="KW-1185">Reference proteome</keyword>
<dbReference type="RefSeq" id="WP_243994263.1">
    <property type="nucleotide sequence ID" value="NZ_JALHLE010000018.1"/>
</dbReference>
<dbReference type="EMBL" id="JALHLE010000018">
    <property type="protein sequence ID" value="MCJ2179364.1"/>
    <property type="molecule type" value="Genomic_DNA"/>
</dbReference>
<organism evidence="3 4">
    <name type="scientific">Novosphingobium album</name>
    <name type="common">ex Hu et al. 2023</name>
    <dbReference type="NCBI Taxonomy" id="2930093"/>
    <lineage>
        <taxon>Bacteria</taxon>
        <taxon>Pseudomonadati</taxon>
        <taxon>Pseudomonadota</taxon>
        <taxon>Alphaproteobacteria</taxon>
        <taxon>Sphingomonadales</taxon>
        <taxon>Sphingomonadaceae</taxon>
        <taxon>Novosphingobium</taxon>
    </lineage>
</organism>
<gene>
    <name evidence="3" type="ORF">MTR64_12350</name>
</gene>
<name>A0ABT0B388_9SPHN</name>
<comment type="similarity">
    <text evidence="1 2">Belongs to the enoyl-CoA hydratase/isomerase family.</text>
</comment>
<dbReference type="PROSITE" id="PS00166">
    <property type="entry name" value="ENOYL_COA_HYDRATASE"/>
    <property type="match status" value="1"/>
</dbReference>
<evidence type="ECO:0000256" key="2">
    <source>
        <dbReference type="RuleBase" id="RU003707"/>
    </source>
</evidence>
<dbReference type="CDD" id="cd06558">
    <property type="entry name" value="crotonase-like"/>
    <property type="match status" value="1"/>
</dbReference>
<dbReference type="InterPro" id="IPR018376">
    <property type="entry name" value="Enoyl-CoA_hyd/isom_CS"/>
</dbReference>
<dbReference type="Pfam" id="PF00378">
    <property type="entry name" value="ECH_1"/>
    <property type="match status" value="1"/>
</dbReference>
<reference evidence="3" key="1">
    <citation type="submission" date="2022-03" db="EMBL/GenBank/DDBJ databases">
        <title>Identification of a novel bacterium isolated from mangrove sediments.</title>
        <authorList>
            <person name="Pan X."/>
        </authorList>
    </citation>
    <scope>NUCLEOTIDE SEQUENCE</scope>
    <source>
        <strain evidence="3">B2580</strain>
    </source>
</reference>